<evidence type="ECO:0000313" key="3">
    <source>
        <dbReference type="EMBL" id="RAL20388.1"/>
    </source>
</evidence>
<proteinExistence type="predicted"/>
<evidence type="ECO:0000256" key="1">
    <source>
        <dbReference type="SAM" id="MobiDB-lite"/>
    </source>
</evidence>
<dbReference type="Gene3D" id="1.25.40.10">
    <property type="entry name" value="Tetratricopeptide repeat domain"/>
    <property type="match status" value="1"/>
</dbReference>
<keyword evidence="4" id="KW-1185">Reference proteome</keyword>
<gene>
    <name evidence="3" type="ORF">DL240_17560</name>
</gene>
<dbReference type="InterPro" id="IPR005079">
    <property type="entry name" value="Peptidase_C45_hydrolase"/>
</dbReference>
<reference evidence="3 4" key="1">
    <citation type="submission" date="2018-05" db="EMBL/GenBank/DDBJ databases">
        <title>Lujinxingia marina gen. nov. sp. nov., a new facultative anaerobic member of the class Deltaproteobacteria, and proposal of Lujinxingaceae fam. nov.</title>
        <authorList>
            <person name="Li C.-M."/>
        </authorList>
    </citation>
    <scope>NUCLEOTIDE SEQUENCE [LARGE SCALE GENOMIC DNA]</scope>
    <source>
        <strain evidence="3 4">B210</strain>
    </source>
</reference>
<comment type="caution">
    <text evidence="3">The sequence shown here is derived from an EMBL/GenBank/DDBJ whole genome shotgun (WGS) entry which is preliminary data.</text>
</comment>
<dbReference type="SUPFAM" id="SSF48452">
    <property type="entry name" value="TPR-like"/>
    <property type="match status" value="1"/>
</dbReference>
<organism evidence="3 4">
    <name type="scientific">Lujinxingia litoralis</name>
    <dbReference type="NCBI Taxonomy" id="2211119"/>
    <lineage>
        <taxon>Bacteria</taxon>
        <taxon>Deltaproteobacteria</taxon>
        <taxon>Bradymonadales</taxon>
        <taxon>Lujinxingiaceae</taxon>
        <taxon>Lujinxingia</taxon>
    </lineage>
</organism>
<dbReference type="Pfam" id="PF03417">
    <property type="entry name" value="AAT"/>
    <property type="match status" value="1"/>
</dbReference>
<protein>
    <recommendedName>
        <fullName evidence="2">Peptidase C45 hydrolase domain-containing protein</fullName>
    </recommendedName>
</protein>
<feature type="domain" description="Peptidase C45 hydrolase" evidence="2">
    <location>
        <begin position="203"/>
        <end position="304"/>
    </location>
</feature>
<dbReference type="Gene3D" id="3.60.60.10">
    <property type="entry name" value="Penicillin V Acylase, Chain A"/>
    <property type="match status" value="1"/>
</dbReference>
<dbReference type="RefSeq" id="WP_111731204.1">
    <property type="nucleotide sequence ID" value="NZ_QHKO01000011.1"/>
</dbReference>
<evidence type="ECO:0000259" key="2">
    <source>
        <dbReference type="Pfam" id="PF03417"/>
    </source>
</evidence>
<dbReference type="InterPro" id="IPR011990">
    <property type="entry name" value="TPR-like_helical_dom_sf"/>
</dbReference>
<evidence type="ECO:0000313" key="4">
    <source>
        <dbReference type="Proteomes" id="UP000249169"/>
    </source>
</evidence>
<dbReference type="EMBL" id="QHKO01000011">
    <property type="protein sequence ID" value="RAL20388.1"/>
    <property type="molecule type" value="Genomic_DNA"/>
</dbReference>
<name>A0A328C1A4_9DELT</name>
<feature type="compositionally biased region" description="Basic and acidic residues" evidence="1">
    <location>
        <begin position="1"/>
        <end position="10"/>
    </location>
</feature>
<sequence length="586" mass="63856">MSSKPSEDRPLAPPPREGATSTPICVYYPERAGGLGRVTTPLGDVHVANLSGPLAAAARQLGRRLAPELREGAYRSFDDYLQRISSESGSRLLATAGRYLGQGLVARQLRERLPADYLQLLTAFAEGAGLDVEAALASQQIWDQWAWARSGQMGRLVEARLRARLRSPLLGSSALAVTTDTHGPLHAWSFENAAVERWDRAARVVVTHPERGFGYALVSSLGFLVGLPVGMNAAGLTLSTHPGPSSRSDRKGVPLGPAALQVLNEARTIEEAVAIFRQHPPVHSWTYVLTEAAGGRVARVEVSPLRVGVEFGESGALFEYGGASSAELQRLPALMAADEKRRAHLGSFAAGWRSETPQPRLALARALGGSLHRAPNADEVRISEVMSVIFEPAAGRLWVAAGRAPTSLRWFVPLRLRGEHGEPAAGFDARIAPFEAWPHWQESASGRASDYYRNAYRLYLEGEDPERLLITLEYAVALEPTAPRYHMMTGLVALSAGRARRAEGAFRRAIDALQSPARRAEVGLYLAWALDLQGRRRAARQLYARVADDAQAAGRTRQRAQAGRRTRFRARDLREMQLDFGLACAL</sequence>
<dbReference type="AlphaFoldDB" id="A0A328C1A4"/>
<feature type="region of interest" description="Disordered" evidence="1">
    <location>
        <begin position="1"/>
        <end position="22"/>
    </location>
</feature>
<dbReference type="OrthoDB" id="312907at2"/>
<dbReference type="Proteomes" id="UP000249169">
    <property type="component" value="Unassembled WGS sequence"/>
</dbReference>
<accession>A0A328C1A4</accession>